<evidence type="ECO:0000259" key="5">
    <source>
        <dbReference type="SMART" id="SM00062"/>
    </source>
</evidence>
<accession>A0ABP7YN03</accession>
<dbReference type="PANTHER" id="PTHR30085:SF6">
    <property type="entry name" value="ABC TRANSPORTER GLUTAMINE-BINDING PROTEIN GLNH"/>
    <property type="match status" value="1"/>
</dbReference>
<dbReference type="Gene3D" id="3.40.190.10">
    <property type="entry name" value="Periplasmic binding protein-like II"/>
    <property type="match status" value="2"/>
</dbReference>
<name>A0ABP7YN03_9ACTN</name>
<sequence>MQIGLQTRSTAARRAAAAAVSAALAASAAACGSADADTPSVVGRDSLVIAVNEDRPGLGFRDPDLQGFDIDVAREIARRLGVPRDRVDLRPVPRDVNREDLLVTGQVDMVVASYSITPERKTKVLFAGPYYVAHQDILVRRSDTAVRNVRDLAGRTLCSVAGSLSHRRVIDEKGVKATPRESGGYDQCLVGLQDGDVDAVSTDDLILAGLAARARDGGAPVRLVNAPFSDEPYGVGLHRDDVAGCEAVNKAITRMYQDGTVPRLLHRWFGASGLRLTTTVPQFEGCDEPVAGS</sequence>
<dbReference type="InterPro" id="IPR001638">
    <property type="entry name" value="Solute-binding_3/MltF_N"/>
</dbReference>
<evidence type="ECO:0000256" key="1">
    <source>
        <dbReference type="ARBA" id="ARBA00010333"/>
    </source>
</evidence>
<gene>
    <name evidence="6" type="ORF">GCM10022416_24350</name>
</gene>
<dbReference type="SMART" id="SM00062">
    <property type="entry name" value="PBPb"/>
    <property type="match status" value="1"/>
</dbReference>
<feature type="chain" id="PRO_5046848788" evidence="4">
    <location>
        <begin position="37"/>
        <end position="293"/>
    </location>
</feature>
<evidence type="ECO:0000256" key="2">
    <source>
        <dbReference type="ARBA" id="ARBA00022448"/>
    </source>
</evidence>
<keyword evidence="3 4" id="KW-0732">Signal</keyword>
<dbReference type="InterPro" id="IPR051455">
    <property type="entry name" value="Bact_solute-bind_prot3"/>
</dbReference>
<comment type="caution">
    <text evidence="6">The sequence shown here is derived from an EMBL/GenBank/DDBJ whole genome shotgun (WGS) entry which is preliminary data.</text>
</comment>
<reference evidence="7" key="1">
    <citation type="journal article" date="2019" name="Int. J. Syst. Evol. Microbiol.">
        <title>The Global Catalogue of Microorganisms (GCM) 10K type strain sequencing project: providing services to taxonomists for standard genome sequencing and annotation.</title>
        <authorList>
            <consortium name="The Broad Institute Genomics Platform"/>
            <consortium name="The Broad Institute Genome Sequencing Center for Infectious Disease"/>
            <person name="Wu L."/>
            <person name="Ma J."/>
        </authorList>
    </citation>
    <scope>NUCLEOTIDE SEQUENCE [LARGE SCALE GENOMIC DNA]</scope>
    <source>
        <strain evidence="7">JCM 17316</strain>
    </source>
</reference>
<dbReference type="SUPFAM" id="SSF53850">
    <property type="entry name" value="Periplasmic binding protein-like II"/>
    <property type="match status" value="1"/>
</dbReference>
<evidence type="ECO:0000313" key="7">
    <source>
        <dbReference type="Proteomes" id="UP001500266"/>
    </source>
</evidence>
<organism evidence="6 7">
    <name type="scientific">Actinomadura keratinilytica</name>
    <dbReference type="NCBI Taxonomy" id="547461"/>
    <lineage>
        <taxon>Bacteria</taxon>
        <taxon>Bacillati</taxon>
        <taxon>Actinomycetota</taxon>
        <taxon>Actinomycetes</taxon>
        <taxon>Streptosporangiales</taxon>
        <taxon>Thermomonosporaceae</taxon>
        <taxon>Actinomadura</taxon>
    </lineage>
</organism>
<evidence type="ECO:0000256" key="4">
    <source>
        <dbReference type="SAM" id="SignalP"/>
    </source>
</evidence>
<proteinExistence type="inferred from homology"/>
<keyword evidence="7" id="KW-1185">Reference proteome</keyword>
<keyword evidence="2" id="KW-0813">Transport</keyword>
<dbReference type="RefSeq" id="WP_345020611.1">
    <property type="nucleotide sequence ID" value="NZ_BAABDO010000027.1"/>
</dbReference>
<dbReference type="PANTHER" id="PTHR30085">
    <property type="entry name" value="AMINO ACID ABC TRANSPORTER PERMEASE"/>
    <property type="match status" value="1"/>
</dbReference>
<feature type="domain" description="Solute-binding protein family 3/N-terminal" evidence="5">
    <location>
        <begin position="46"/>
        <end position="272"/>
    </location>
</feature>
<evidence type="ECO:0000256" key="3">
    <source>
        <dbReference type="ARBA" id="ARBA00022729"/>
    </source>
</evidence>
<evidence type="ECO:0000313" key="6">
    <source>
        <dbReference type="EMBL" id="GAA4138704.1"/>
    </source>
</evidence>
<comment type="similarity">
    <text evidence="1">Belongs to the bacterial solute-binding protein 3 family.</text>
</comment>
<feature type="signal peptide" evidence="4">
    <location>
        <begin position="1"/>
        <end position="36"/>
    </location>
</feature>
<dbReference type="Proteomes" id="UP001500266">
    <property type="component" value="Unassembled WGS sequence"/>
</dbReference>
<dbReference type="Pfam" id="PF00497">
    <property type="entry name" value="SBP_bac_3"/>
    <property type="match status" value="1"/>
</dbReference>
<protein>
    <submittedName>
        <fullName evidence="6">Glutamate ABC transporter substrate-binding protein</fullName>
    </submittedName>
</protein>
<dbReference type="CDD" id="cd13690">
    <property type="entry name" value="PBP2_GluB"/>
    <property type="match status" value="1"/>
</dbReference>
<dbReference type="EMBL" id="BAABDO010000027">
    <property type="protein sequence ID" value="GAA4138704.1"/>
    <property type="molecule type" value="Genomic_DNA"/>
</dbReference>